<dbReference type="EMBL" id="JACIEB010000010">
    <property type="protein sequence ID" value="MBB3983641.1"/>
    <property type="molecule type" value="Genomic_DNA"/>
</dbReference>
<dbReference type="Gene3D" id="3.40.50.720">
    <property type="entry name" value="NAD(P)-binding Rossmann-like Domain"/>
    <property type="match status" value="2"/>
</dbReference>
<keyword evidence="2 4" id="KW-0560">Oxidoreductase</keyword>
<dbReference type="Proteomes" id="UP000552757">
    <property type="component" value="Unassembled WGS sequence"/>
</dbReference>
<dbReference type="GO" id="GO:0051287">
    <property type="term" value="F:NAD binding"/>
    <property type="evidence" value="ECO:0007669"/>
    <property type="project" value="InterPro"/>
</dbReference>
<evidence type="ECO:0000313" key="9">
    <source>
        <dbReference type="Proteomes" id="UP000552757"/>
    </source>
</evidence>
<dbReference type="GO" id="GO:0005829">
    <property type="term" value="C:cytosol"/>
    <property type="evidence" value="ECO:0007669"/>
    <property type="project" value="TreeGrafter"/>
</dbReference>
<feature type="chain" id="PRO_5031222867" evidence="5">
    <location>
        <begin position="23"/>
        <end position="309"/>
    </location>
</feature>
<dbReference type="InterPro" id="IPR036291">
    <property type="entry name" value="NAD(P)-bd_dom_sf"/>
</dbReference>
<dbReference type="AlphaFoldDB" id="A0A7W6GPR5"/>
<comment type="caution">
    <text evidence="8">The sequence shown here is derived from an EMBL/GenBank/DDBJ whole genome shotgun (WGS) entry which is preliminary data.</text>
</comment>
<dbReference type="SUPFAM" id="SSF52283">
    <property type="entry name" value="Formate/glycerate dehydrogenase catalytic domain-like"/>
    <property type="match status" value="1"/>
</dbReference>
<evidence type="ECO:0000313" key="8">
    <source>
        <dbReference type="EMBL" id="MBB3983641.1"/>
    </source>
</evidence>
<proteinExistence type="inferred from homology"/>
<evidence type="ECO:0000256" key="1">
    <source>
        <dbReference type="ARBA" id="ARBA00022857"/>
    </source>
</evidence>
<keyword evidence="9" id="KW-1185">Reference proteome</keyword>
<evidence type="ECO:0000256" key="5">
    <source>
        <dbReference type="SAM" id="SignalP"/>
    </source>
</evidence>
<gene>
    <name evidence="8" type="ORF">GGR44_003337</name>
</gene>
<feature type="domain" description="D-isomer specific 2-hydroxyacid dehydrogenase catalytic" evidence="6">
    <location>
        <begin position="33"/>
        <end position="308"/>
    </location>
</feature>
<evidence type="ECO:0000259" key="7">
    <source>
        <dbReference type="Pfam" id="PF02826"/>
    </source>
</evidence>
<organism evidence="8 9">
    <name type="scientific">Sphingobium fontiphilum</name>
    <dbReference type="NCBI Taxonomy" id="944425"/>
    <lineage>
        <taxon>Bacteria</taxon>
        <taxon>Pseudomonadati</taxon>
        <taxon>Pseudomonadota</taxon>
        <taxon>Alphaproteobacteria</taxon>
        <taxon>Sphingomonadales</taxon>
        <taxon>Sphingomonadaceae</taxon>
        <taxon>Sphingobium</taxon>
    </lineage>
</organism>
<dbReference type="InterPro" id="IPR006139">
    <property type="entry name" value="D-isomer_2_OHA_DH_cat_dom"/>
</dbReference>
<dbReference type="GO" id="GO:0030267">
    <property type="term" value="F:glyoxylate reductase (NADPH) activity"/>
    <property type="evidence" value="ECO:0007669"/>
    <property type="project" value="TreeGrafter"/>
</dbReference>
<reference evidence="8 9" key="1">
    <citation type="submission" date="2020-08" db="EMBL/GenBank/DDBJ databases">
        <title>Genomic Encyclopedia of Type Strains, Phase IV (KMG-IV): sequencing the most valuable type-strain genomes for metagenomic binning, comparative biology and taxonomic classification.</title>
        <authorList>
            <person name="Goeker M."/>
        </authorList>
    </citation>
    <scope>NUCLEOTIDE SEQUENCE [LARGE SCALE GENOMIC DNA]</scope>
    <source>
        <strain evidence="8 9">DSM 29348</strain>
    </source>
</reference>
<dbReference type="PANTHER" id="PTHR10996">
    <property type="entry name" value="2-HYDROXYACID DEHYDROGENASE-RELATED"/>
    <property type="match status" value="1"/>
</dbReference>
<evidence type="ECO:0000256" key="2">
    <source>
        <dbReference type="ARBA" id="ARBA00023002"/>
    </source>
</evidence>
<dbReference type="Pfam" id="PF02826">
    <property type="entry name" value="2-Hacid_dh_C"/>
    <property type="match status" value="1"/>
</dbReference>
<keyword evidence="5" id="KW-0732">Signal</keyword>
<dbReference type="FunFam" id="3.40.50.720:FF:000213">
    <property type="entry name" value="Putative 2-hydroxyacid dehydrogenase"/>
    <property type="match status" value="1"/>
</dbReference>
<dbReference type="InterPro" id="IPR006140">
    <property type="entry name" value="D-isomer_DH_NAD-bd"/>
</dbReference>
<evidence type="ECO:0000256" key="3">
    <source>
        <dbReference type="ARBA" id="ARBA00023027"/>
    </source>
</evidence>
<dbReference type="InterPro" id="IPR050223">
    <property type="entry name" value="D-isomer_2-hydroxyacid_DH"/>
</dbReference>
<dbReference type="CDD" id="cd12156">
    <property type="entry name" value="HPPR"/>
    <property type="match status" value="1"/>
</dbReference>
<keyword evidence="3" id="KW-0520">NAD</keyword>
<comment type="similarity">
    <text evidence="4">Belongs to the D-isomer specific 2-hydroxyacid dehydrogenase family.</text>
</comment>
<dbReference type="GO" id="GO:0016618">
    <property type="term" value="F:hydroxypyruvate reductase [NAD(P)H] activity"/>
    <property type="evidence" value="ECO:0007669"/>
    <property type="project" value="TreeGrafter"/>
</dbReference>
<feature type="signal peptide" evidence="5">
    <location>
        <begin position="1"/>
        <end position="22"/>
    </location>
</feature>
<evidence type="ECO:0000259" key="6">
    <source>
        <dbReference type="Pfam" id="PF00389"/>
    </source>
</evidence>
<evidence type="ECO:0000256" key="4">
    <source>
        <dbReference type="RuleBase" id="RU003719"/>
    </source>
</evidence>
<feature type="domain" description="D-isomer specific 2-hydroxyacid dehydrogenase NAD-binding" evidence="7">
    <location>
        <begin position="105"/>
        <end position="277"/>
    </location>
</feature>
<keyword evidence="1" id="KW-0521">NADP</keyword>
<accession>A0A7W6GPR5</accession>
<sequence length="309" mass="32663">MAHKPVVLVVQPLLAPLLPLLAVDYDVVAGWAADAADRLPAIEALVAAGEFPLPRDYLESMPRLRLIACFTVGYDGVDMDWARARGIAVCHASGANADDVADHAIGLILAHRREIVAGDAMVREGHWAQGPKRLTRSLGGARLGVMGLGAIGMAVARRAEAMRMQVRWWGPRPRPDAPWPRADSLMALARDSDILVLSPRVDASNSGAVDAAVMEALGPQGLLVNVARGQLVDEDALIAALKDGRLGGAALDVFAQEPTDAARWADVPHIVLTPHGAGATDQSVARMTVMLLDNLKAHFSGRALPTPVG</sequence>
<dbReference type="Pfam" id="PF00389">
    <property type="entry name" value="2-Hacid_dh"/>
    <property type="match status" value="1"/>
</dbReference>
<dbReference type="RefSeq" id="WP_183956571.1">
    <property type="nucleotide sequence ID" value="NZ_JACIEB010000010.1"/>
</dbReference>
<protein>
    <submittedName>
        <fullName evidence="8">Lactate dehydrogenase-like 2-hydroxyacid dehydrogenase</fullName>
    </submittedName>
</protein>
<dbReference type="SUPFAM" id="SSF51735">
    <property type="entry name" value="NAD(P)-binding Rossmann-fold domains"/>
    <property type="match status" value="1"/>
</dbReference>
<dbReference type="PANTHER" id="PTHR10996:SF178">
    <property type="entry name" value="2-HYDROXYACID DEHYDROGENASE YGL185C-RELATED"/>
    <property type="match status" value="1"/>
</dbReference>
<name>A0A7W6GPR5_9SPHN</name>